<dbReference type="PANTHER" id="PTHR31845:SF32">
    <property type="entry name" value="MISCELLANEOUS ZN(II)2CYS6 TRANSCRIPTION FACTOR (EUROFUNG)-RELATED"/>
    <property type="match status" value="1"/>
</dbReference>
<feature type="compositionally biased region" description="Low complexity" evidence="6">
    <location>
        <begin position="661"/>
        <end position="670"/>
    </location>
</feature>
<evidence type="ECO:0000256" key="1">
    <source>
        <dbReference type="ARBA" id="ARBA00004123"/>
    </source>
</evidence>
<keyword evidence="8" id="KW-1185">Reference proteome</keyword>
<keyword evidence="4" id="KW-0804">Transcription</keyword>
<reference evidence="7 8" key="1">
    <citation type="submission" date="2015-07" db="EMBL/GenBank/DDBJ databases">
        <title>The genome of the fungus Escovopsis weberi, a specialized disease agent of ant agriculture.</title>
        <authorList>
            <person name="de Man T.J."/>
            <person name="Stajich J.E."/>
            <person name="Kubicek C.P."/>
            <person name="Chenthamara K."/>
            <person name="Atanasova L."/>
            <person name="Druzhinina I.S."/>
            <person name="Birnbaum S."/>
            <person name="Barribeau S.M."/>
            <person name="Teiling C."/>
            <person name="Suen G."/>
            <person name="Currie C."/>
            <person name="Gerardo N.M."/>
        </authorList>
    </citation>
    <scope>NUCLEOTIDE SEQUENCE [LARGE SCALE GENOMIC DNA]</scope>
</reference>
<sequence length="698" mass="74675">MVTTRKRVAKKSAPSRASHLEERLHNLLILLRDSQPLGGGGGGGAAAAAAAAAAPSSSSSSHPAAASSSSAAGSAVVAAAAAAASSSLLLPPPPSSPSSSTPANNAPAGGSGASVGSVRDWSWSPLLERTAPWRGANAGPGADRPPLAPLGPSHSASSSLLESSSSSSFGPPNGGGASASAAAAAAASSSSLRNAEQPSLFPGPATPLHRPPVSRSTAASEAADPDNLDGVQLPTPIEAEACIDRFRLWLEEFPFMRLDPDVSSEGLRRERPVLWLSVLNLCTRSLRLQGLLRDRVRNEFSRRILVGCERSLDLIQACIAHLAWAMFNAGSEGRPILGMMVQIIWGMASEMGLTEHPSEEVFTTIIHQVWSKRSAFAPRTRTMDERRAVLSSWFLASVYATFLSRSDALTFTSAMQDSLDILARDRDHPHDQILVALVRLQLIGEDAHRTATRNSLSSPGVPGESPAPVLELKRRLLSNLESVRAASPTRYGVHSHSLAVEAKILSIGVFGERLLPDAPRAESTYALLLAVKAWYEAFLSSPPTVLCTLALHQFGAITYMQHLLYVMTLGDDVAGARPAPGWDRAAVRSVADLLAYTDRCIDIFEQMDRAHAFRRDVDELGFFLDFARVTRLIRSVWEPLLRRGAPAGDGAGNDMPRSPLQQNQDQQQQQVEMMPAMDNMLGLWGMDSMNWMSSFMEK</sequence>
<keyword evidence="3" id="KW-0238">DNA-binding</keyword>
<protein>
    <submittedName>
        <fullName evidence="7">Uncharacterized protein</fullName>
    </submittedName>
</protein>
<dbReference type="AlphaFoldDB" id="A0A0M8N2Z4"/>
<feature type="compositionally biased region" description="Low complexity" evidence="6">
    <location>
        <begin position="97"/>
        <end position="118"/>
    </location>
</feature>
<evidence type="ECO:0000256" key="5">
    <source>
        <dbReference type="ARBA" id="ARBA00023242"/>
    </source>
</evidence>
<organism evidence="7 8">
    <name type="scientific">Escovopsis weberi</name>
    <dbReference type="NCBI Taxonomy" id="150374"/>
    <lineage>
        <taxon>Eukaryota</taxon>
        <taxon>Fungi</taxon>
        <taxon>Dikarya</taxon>
        <taxon>Ascomycota</taxon>
        <taxon>Pezizomycotina</taxon>
        <taxon>Sordariomycetes</taxon>
        <taxon>Hypocreomycetidae</taxon>
        <taxon>Hypocreales</taxon>
        <taxon>Hypocreaceae</taxon>
        <taxon>Escovopsis</taxon>
    </lineage>
</organism>
<name>A0A0M8N2Z4_ESCWE</name>
<feature type="region of interest" description="Disordered" evidence="6">
    <location>
        <begin position="86"/>
        <end position="118"/>
    </location>
</feature>
<evidence type="ECO:0000256" key="4">
    <source>
        <dbReference type="ARBA" id="ARBA00023163"/>
    </source>
</evidence>
<dbReference type="GO" id="GO:0005634">
    <property type="term" value="C:nucleus"/>
    <property type="evidence" value="ECO:0007669"/>
    <property type="project" value="UniProtKB-SubCell"/>
</dbReference>
<dbReference type="OrthoDB" id="5226580at2759"/>
<comment type="subcellular location">
    <subcellularLocation>
        <location evidence="1">Nucleus</location>
    </subcellularLocation>
</comment>
<dbReference type="EMBL" id="LGSR01000020">
    <property type="protein sequence ID" value="KOS18741.1"/>
    <property type="molecule type" value="Genomic_DNA"/>
</dbReference>
<evidence type="ECO:0000256" key="2">
    <source>
        <dbReference type="ARBA" id="ARBA00023015"/>
    </source>
</evidence>
<dbReference type="GO" id="GO:0000981">
    <property type="term" value="F:DNA-binding transcription factor activity, RNA polymerase II-specific"/>
    <property type="evidence" value="ECO:0007669"/>
    <property type="project" value="TreeGrafter"/>
</dbReference>
<dbReference type="Proteomes" id="UP000053831">
    <property type="component" value="Unassembled WGS sequence"/>
</dbReference>
<gene>
    <name evidence="7" type="ORF">ESCO_001247</name>
</gene>
<accession>A0A0M8N2Z4</accession>
<feature type="region of interest" description="Disordered" evidence="6">
    <location>
        <begin position="647"/>
        <end position="670"/>
    </location>
</feature>
<feature type="region of interest" description="Disordered" evidence="6">
    <location>
        <begin position="33"/>
        <end position="72"/>
    </location>
</feature>
<keyword evidence="5" id="KW-0539">Nucleus</keyword>
<dbReference type="PANTHER" id="PTHR31845">
    <property type="entry name" value="FINGER DOMAIN PROTEIN, PUTATIVE-RELATED"/>
    <property type="match status" value="1"/>
</dbReference>
<comment type="caution">
    <text evidence="7">The sequence shown here is derived from an EMBL/GenBank/DDBJ whole genome shotgun (WGS) entry which is preliminary data.</text>
</comment>
<feature type="region of interest" description="Disordered" evidence="6">
    <location>
        <begin position="131"/>
        <end position="181"/>
    </location>
</feature>
<evidence type="ECO:0000256" key="3">
    <source>
        <dbReference type="ARBA" id="ARBA00023125"/>
    </source>
</evidence>
<dbReference type="InterPro" id="IPR051089">
    <property type="entry name" value="prtT"/>
</dbReference>
<proteinExistence type="predicted"/>
<evidence type="ECO:0000313" key="7">
    <source>
        <dbReference type="EMBL" id="KOS18741.1"/>
    </source>
</evidence>
<evidence type="ECO:0000256" key="6">
    <source>
        <dbReference type="SAM" id="MobiDB-lite"/>
    </source>
</evidence>
<feature type="region of interest" description="Disordered" evidence="6">
    <location>
        <begin position="193"/>
        <end position="233"/>
    </location>
</feature>
<feature type="compositionally biased region" description="Low complexity" evidence="6">
    <location>
        <begin position="46"/>
        <end position="72"/>
    </location>
</feature>
<feature type="compositionally biased region" description="Low complexity" evidence="6">
    <location>
        <begin position="150"/>
        <end position="171"/>
    </location>
</feature>
<dbReference type="STRING" id="150374.A0A0M8N2Z4"/>
<evidence type="ECO:0000313" key="8">
    <source>
        <dbReference type="Proteomes" id="UP000053831"/>
    </source>
</evidence>
<keyword evidence="2" id="KW-0805">Transcription regulation</keyword>
<dbReference type="GO" id="GO:0000976">
    <property type="term" value="F:transcription cis-regulatory region binding"/>
    <property type="evidence" value="ECO:0007669"/>
    <property type="project" value="TreeGrafter"/>
</dbReference>